<dbReference type="InterPro" id="IPR009057">
    <property type="entry name" value="Homeodomain-like_sf"/>
</dbReference>
<feature type="domain" description="HTH araC/xylS-type" evidence="4">
    <location>
        <begin position="207"/>
        <end position="305"/>
    </location>
</feature>
<comment type="caution">
    <text evidence="5">The sequence shown here is derived from an EMBL/GenBank/DDBJ whole genome shotgun (WGS) entry which is preliminary data.</text>
</comment>
<sequence>MNGAWEILHGTLKHADFQRFQDYLATSTGLAVITVDYKGMPLTRHSGCHDFCRMLRDSPDYGDRCEKCDSFGGVEAARSKEAFLYLCHANIVDVAVPIIINELYLGAVMAGQVRLENDAESYAVEPVYKMTDLNRVFSQSKVMQEAYKRLPVMTYEKVVATAKIIETICQYMVKSPGEQLMKELTVINEMAASDKPLPASPTEDLIKPALAYIEQHYDKKCTVNALAHRCNISESYFSRLFCKQMGKSVPQYVCHVRVNKAKVLLLNSRSTIGEIAGACGFEDASYFIKVFKRETGVTPAVFRLTMWPSAEEA</sequence>
<dbReference type="InterPro" id="IPR020449">
    <property type="entry name" value="Tscrpt_reg_AraC-type_HTH"/>
</dbReference>
<accession>A0AA45WUZ3</accession>
<dbReference type="Pfam" id="PF12833">
    <property type="entry name" value="HTH_18"/>
    <property type="match status" value="1"/>
</dbReference>
<dbReference type="Proteomes" id="UP001158066">
    <property type="component" value="Unassembled WGS sequence"/>
</dbReference>
<dbReference type="RefSeq" id="WP_283408689.1">
    <property type="nucleotide sequence ID" value="NZ_FXUF01000004.1"/>
</dbReference>
<keyword evidence="1" id="KW-0805">Transcription regulation</keyword>
<evidence type="ECO:0000313" key="6">
    <source>
        <dbReference type="Proteomes" id="UP001158066"/>
    </source>
</evidence>
<dbReference type="InterPro" id="IPR018771">
    <property type="entry name" value="PocR_dom"/>
</dbReference>
<keyword evidence="3" id="KW-0804">Transcription</keyword>
<gene>
    <name evidence="5" type="ORF">SAMN06296020_1047</name>
</gene>
<evidence type="ECO:0000259" key="4">
    <source>
        <dbReference type="PROSITE" id="PS01124"/>
    </source>
</evidence>
<organism evidence="5 6">
    <name type="scientific">Anoxynatronum buryatiense</name>
    <dbReference type="NCBI Taxonomy" id="489973"/>
    <lineage>
        <taxon>Bacteria</taxon>
        <taxon>Bacillati</taxon>
        <taxon>Bacillota</taxon>
        <taxon>Clostridia</taxon>
        <taxon>Eubacteriales</taxon>
        <taxon>Clostridiaceae</taxon>
        <taxon>Anoxynatronum</taxon>
    </lineage>
</organism>
<dbReference type="PRINTS" id="PR00032">
    <property type="entry name" value="HTHARAC"/>
</dbReference>
<dbReference type="AlphaFoldDB" id="A0AA45WUZ3"/>
<proteinExistence type="predicted"/>
<dbReference type="SUPFAM" id="SSF46689">
    <property type="entry name" value="Homeodomain-like"/>
    <property type="match status" value="2"/>
</dbReference>
<dbReference type="PANTHER" id="PTHR43280">
    <property type="entry name" value="ARAC-FAMILY TRANSCRIPTIONAL REGULATOR"/>
    <property type="match status" value="1"/>
</dbReference>
<evidence type="ECO:0000256" key="2">
    <source>
        <dbReference type="ARBA" id="ARBA00023125"/>
    </source>
</evidence>
<keyword evidence="6" id="KW-1185">Reference proteome</keyword>
<dbReference type="Gene3D" id="1.10.10.60">
    <property type="entry name" value="Homeodomain-like"/>
    <property type="match status" value="2"/>
</dbReference>
<dbReference type="GO" id="GO:0043565">
    <property type="term" value="F:sequence-specific DNA binding"/>
    <property type="evidence" value="ECO:0007669"/>
    <property type="project" value="InterPro"/>
</dbReference>
<evidence type="ECO:0000256" key="1">
    <source>
        <dbReference type="ARBA" id="ARBA00023015"/>
    </source>
</evidence>
<dbReference type="SMART" id="SM00342">
    <property type="entry name" value="HTH_ARAC"/>
    <property type="match status" value="1"/>
</dbReference>
<dbReference type="Pfam" id="PF10114">
    <property type="entry name" value="PocR"/>
    <property type="match status" value="1"/>
</dbReference>
<dbReference type="EMBL" id="FXUF01000004">
    <property type="protein sequence ID" value="SMP50651.1"/>
    <property type="molecule type" value="Genomic_DNA"/>
</dbReference>
<dbReference type="GO" id="GO:0003700">
    <property type="term" value="F:DNA-binding transcription factor activity"/>
    <property type="evidence" value="ECO:0007669"/>
    <property type="project" value="InterPro"/>
</dbReference>
<keyword evidence="2" id="KW-0238">DNA-binding</keyword>
<reference evidence="5" key="1">
    <citation type="submission" date="2017-05" db="EMBL/GenBank/DDBJ databases">
        <authorList>
            <person name="Varghese N."/>
            <person name="Submissions S."/>
        </authorList>
    </citation>
    <scope>NUCLEOTIDE SEQUENCE</scope>
    <source>
        <strain evidence="5">Su22</strain>
    </source>
</reference>
<name>A0AA45WUZ3_9CLOT</name>
<evidence type="ECO:0000256" key="3">
    <source>
        <dbReference type="ARBA" id="ARBA00023163"/>
    </source>
</evidence>
<evidence type="ECO:0000313" key="5">
    <source>
        <dbReference type="EMBL" id="SMP50651.1"/>
    </source>
</evidence>
<dbReference type="InterPro" id="IPR018060">
    <property type="entry name" value="HTH_AraC"/>
</dbReference>
<dbReference type="PROSITE" id="PS01124">
    <property type="entry name" value="HTH_ARAC_FAMILY_2"/>
    <property type="match status" value="1"/>
</dbReference>
<dbReference type="PANTHER" id="PTHR43280:SF28">
    <property type="entry name" value="HTH-TYPE TRANSCRIPTIONAL ACTIVATOR RHAS"/>
    <property type="match status" value="1"/>
</dbReference>
<protein>
    <submittedName>
        <fullName evidence="5">Ligand-binding sensor domain-containing protein</fullName>
    </submittedName>
</protein>